<dbReference type="InterPro" id="IPR014729">
    <property type="entry name" value="Rossmann-like_a/b/a_fold"/>
</dbReference>
<proteinExistence type="inferred from homology"/>
<keyword evidence="4" id="KW-0671">Queuosine biosynthesis</keyword>
<keyword evidence="5" id="KW-0560">Oxidoreductase</keyword>
<evidence type="ECO:0000256" key="1">
    <source>
        <dbReference type="ARBA" id="ARBA00022485"/>
    </source>
</evidence>
<dbReference type="GO" id="GO:0008616">
    <property type="term" value="P:tRNA queuosine(34) biosynthetic process"/>
    <property type="evidence" value="ECO:0007669"/>
    <property type="project" value="UniProtKB-KW"/>
</dbReference>
<evidence type="ECO:0000256" key="5">
    <source>
        <dbReference type="ARBA" id="ARBA00023002"/>
    </source>
</evidence>
<keyword evidence="3" id="KW-0479">Metal-binding</keyword>
<dbReference type="Gene3D" id="3.40.50.620">
    <property type="entry name" value="HUPs"/>
    <property type="match status" value="1"/>
</dbReference>
<sequence length="181" mass="21240">MKSVLVHSCCAHCAAYTVSYWRQQGYEVSALWYNPNIHPYMEHQQRLEAVQSLAQEMNLPLIMLEGYDIIDYFRQVVGHESQRCQYCFRLRLSKTAETAQQMGFDAFTTTLLISPQQKHDLIQEIGNDLAGERGIDFLYADLRKRYSDSRRITKPLNLYRQQYCGCVYSEWERYANLCIVA</sequence>
<dbReference type="HAMAP" id="MF_02089">
    <property type="entry name" value="QueH"/>
    <property type="match status" value="1"/>
</dbReference>
<evidence type="ECO:0000256" key="6">
    <source>
        <dbReference type="ARBA" id="ARBA00023004"/>
    </source>
</evidence>
<evidence type="ECO:0000256" key="7">
    <source>
        <dbReference type="ARBA" id="ARBA00023014"/>
    </source>
</evidence>
<dbReference type="SUPFAM" id="SSF52402">
    <property type="entry name" value="Adenine nucleotide alpha hydrolases-like"/>
    <property type="match status" value="1"/>
</dbReference>
<dbReference type="GO" id="GO:0051539">
    <property type="term" value="F:4 iron, 4 sulfur cluster binding"/>
    <property type="evidence" value="ECO:0007669"/>
    <property type="project" value="UniProtKB-KW"/>
</dbReference>
<comment type="caution">
    <text evidence="10">The sequence shown here is derived from an EMBL/GenBank/DDBJ whole genome shotgun (WGS) entry which is preliminary data.</text>
</comment>
<dbReference type="Pfam" id="PF02677">
    <property type="entry name" value="QueH"/>
    <property type="match status" value="1"/>
</dbReference>
<evidence type="ECO:0000256" key="2">
    <source>
        <dbReference type="ARBA" id="ARBA00022694"/>
    </source>
</evidence>
<keyword evidence="8" id="KW-1015">Disulfide bond</keyword>
<reference evidence="10" key="1">
    <citation type="journal article" date="2014" name="Front. Microbiol.">
        <title>High frequency of phylogenetically diverse reductive dehalogenase-homologous genes in deep subseafloor sedimentary metagenomes.</title>
        <authorList>
            <person name="Kawai M."/>
            <person name="Futagami T."/>
            <person name="Toyoda A."/>
            <person name="Takaki Y."/>
            <person name="Nishi S."/>
            <person name="Hori S."/>
            <person name="Arai W."/>
            <person name="Tsubouchi T."/>
            <person name="Morono Y."/>
            <person name="Uchiyama I."/>
            <person name="Ito T."/>
            <person name="Fujiyama A."/>
            <person name="Inagaki F."/>
            <person name="Takami H."/>
        </authorList>
    </citation>
    <scope>NUCLEOTIDE SEQUENCE</scope>
    <source>
        <strain evidence="10">Expedition CK06-06</strain>
    </source>
</reference>
<dbReference type="PANTHER" id="PTHR36701:SF1">
    <property type="entry name" value="EPOXYQUEUOSINE REDUCTASE QUEH"/>
    <property type="match status" value="1"/>
</dbReference>
<evidence type="ECO:0000256" key="3">
    <source>
        <dbReference type="ARBA" id="ARBA00022723"/>
    </source>
</evidence>
<evidence type="ECO:0000313" key="10">
    <source>
        <dbReference type="EMBL" id="GAI35418.1"/>
    </source>
</evidence>
<organism evidence="10">
    <name type="scientific">marine sediment metagenome</name>
    <dbReference type="NCBI Taxonomy" id="412755"/>
    <lineage>
        <taxon>unclassified sequences</taxon>
        <taxon>metagenomes</taxon>
        <taxon>ecological metagenomes</taxon>
    </lineage>
</organism>
<dbReference type="EMBL" id="BARV01032562">
    <property type="protein sequence ID" value="GAI35418.1"/>
    <property type="molecule type" value="Genomic_DNA"/>
</dbReference>
<keyword evidence="2" id="KW-0819">tRNA processing</keyword>
<keyword evidence="9" id="KW-0676">Redox-active center</keyword>
<evidence type="ECO:0000256" key="8">
    <source>
        <dbReference type="ARBA" id="ARBA00023157"/>
    </source>
</evidence>
<dbReference type="InterPro" id="IPR003828">
    <property type="entry name" value="QueH"/>
</dbReference>
<evidence type="ECO:0000256" key="4">
    <source>
        <dbReference type="ARBA" id="ARBA00022785"/>
    </source>
</evidence>
<protein>
    <submittedName>
        <fullName evidence="10">Uncharacterized protein</fullName>
    </submittedName>
</protein>
<dbReference type="GO" id="GO:0046872">
    <property type="term" value="F:metal ion binding"/>
    <property type="evidence" value="ECO:0007669"/>
    <property type="project" value="UniProtKB-KW"/>
</dbReference>
<dbReference type="GO" id="GO:0016491">
    <property type="term" value="F:oxidoreductase activity"/>
    <property type="evidence" value="ECO:0007669"/>
    <property type="project" value="UniProtKB-KW"/>
</dbReference>
<accession>X1MVW5</accession>
<dbReference type="PANTHER" id="PTHR36701">
    <property type="entry name" value="EPOXYQUEUOSINE REDUCTASE QUEH"/>
    <property type="match status" value="1"/>
</dbReference>
<name>X1MVW5_9ZZZZ</name>
<keyword evidence="6" id="KW-0408">Iron</keyword>
<gene>
    <name evidence="10" type="ORF">S06H3_51325</name>
</gene>
<keyword evidence="1" id="KW-0004">4Fe-4S</keyword>
<keyword evidence="7" id="KW-0411">Iron-sulfur</keyword>
<dbReference type="AlphaFoldDB" id="X1MVW5"/>
<evidence type="ECO:0000256" key="9">
    <source>
        <dbReference type="ARBA" id="ARBA00023284"/>
    </source>
</evidence>